<dbReference type="Proteomes" id="UP000333828">
    <property type="component" value="Unassembled WGS sequence"/>
</dbReference>
<gene>
    <name evidence="3" type="ORF">PIN31115_03547</name>
</gene>
<dbReference type="AlphaFoldDB" id="A0A5E4WZL5"/>
<protein>
    <submittedName>
        <fullName evidence="3">Secreted pili protein involved in motility and biofilm formation</fullName>
    </submittedName>
</protein>
<sequence>MKRFLLLSILIMTAWFASPSAQAQTCSLGAPSVAFTPFSPITGAAVSTTGTVQVTCTWPLLNLVPNVKICVDFSATSPRSLSASGTTGTIAYDMYTDSGYATPWGNTPSTALSTTFSNSIIGYTGSTNINIYARIGANQTTVPTTGNSNTVYSTTYPASDVKLSYQFYLLVAPACGTTGFTTGTTNPFTVNVTVVNNCTINATGLTFGPSSTLRNTLTAQGSLAVQCTNNDAYRILLNGGVSGQVGARTLKGQTLGATIPYQLYTDNTYATAWGDGTGGTSAYLGTGTGAVASIPIYGRILAQPSTPAPDTYKDTITATIQF</sequence>
<keyword evidence="4" id="KW-1185">Reference proteome</keyword>
<keyword evidence="1" id="KW-0732">Signal</keyword>
<dbReference type="PANTHER" id="PTHR37089:SF4">
    <property type="entry name" value="EXPORTED PROTEIN"/>
    <property type="match status" value="1"/>
</dbReference>
<feature type="signal peptide" evidence="1">
    <location>
        <begin position="1"/>
        <end position="23"/>
    </location>
</feature>
<evidence type="ECO:0000313" key="3">
    <source>
        <dbReference type="EMBL" id="VVE29406.1"/>
    </source>
</evidence>
<dbReference type="EMBL" id="CABPSI010000004">
    <property type="protein sequence ID" value="VVE29406.1"/>
    <property type="molecule type" value="Genomic_DNA"/>
</dbReference>
<dbReference type="InterPro" id="IPR007893">
    <property type="entry name" value="Spore_coat_U/FanG"/>
</dbReference>
<organism evidence="3 4">
    <name type="scientific">Pandoraea iniqua</name>
    <dbReference type="NCBI Taxonomy" id="2508288"/>
    <lineage>
        <taxon>Bacteria</taxon>
        <taxon>Pseudomonadati</taxon>
        <taxon>Pseudomonadota</taxon>
        <taxon>Betaproteobacteria</taxon>
        <taxon>Burkholderiales</taxon>
        <taxon>Burkholderiaceae</taxon>
        <taxon>Pandoraea</taxon>
    </lineage>
</organism>
<dbReference type="RefSeq" id="WP_150685172.1">
    <property type="nucleotide sequence ID" value="NZ_CABPSI010000004.1"/>
</dbReference>
<feature type="chain" id="PRO_5022809975" evidence="1">
    <location>
        <begin position="24"/>
        <end position="322"/>
    </location>
</feature>
<accession>A0A5E4WZL5</accession>
<feature type="domain" description="Spore coat protein U/FanG" evidence="2">
    <location>
        <begin position="16"/>
        <end position="143"/>
    </location>
</feature>
<name>A0A5E4WZL5_9BURK</name>
<evidence type="ECO:0000256" key="1">
    <source>
        <dbReference type="SAM" id="SignalP"/>
    </source>
</evidence>
<dbReference type="SMART" id="SM00972">
    <property type="entry name" value="SCPU"/>
    <property type="match status" value="2"/>
</dbReference>
<dbReference type="PANTHER" id="PTHR37089">
    <property type="entry name" value="PROTEIN U-RELATED"/>
    <property type="match status" value="1"/>
</dbReference>
<reference evidence="3 4" key="1">
    <citation type="submission" date="2019-08" db="EMBL/GenBank/DDBJ databases">
        <authorList>
            <person name="Peeters C."/>
        </authorList>
    </citation>
    <scope>NUCLEOTIDE SEQUENCE [LARGE SCALE GENOMIC DNA]</scope>
    <source>
        <strain evidence="3 4">LMG 31115</strain>
    </source>
</reference>
<dbReference type="InterPro" id="IPR053167">
    <property type="entry name" value="Spore_coat_component"/>
</dbReference>
<feature type="domain" description="Spore coat protein U/FanG" evidence="2">
    <location>
        <begin position="185"/>
        <end position="319"/>
    </location>
</feature>
<evidence type="ECO:0000259" key="2">
    <source>
        <dbReference type="Pfam" id="PF05229"/>
    </source>
</evidence>
<proteinExistence type="predicted"/>
<dbReference type="Pfam" id="PF05229">
    <property type="entry name" value="SCPU"/>
    <property type="match status" value="2"/>
</dbReference>
<evidence type="ECO:0000313" key="4">
    <source>
        <dbReference type="Proteomes" id="UP000333828"/>
    </source>
</evidence>